<dbReference type="Proteomes" id="UP000466586">
    <property type="component" value="Unassembled WGS sequence"/>
</dbReference>
<evidence type="ECO:0000259" key="8">
    <source>
        <dbReference type="Pfam" id="PF02836"/>
    </source>
</evidence>
<organism evidence="10 11">
    <name type="scientific">Hufsiella arboris</name>
    <dbReference type="NCBI Taxonomy" id="2695275"/>
    <lineage>
        <taxon>Bacteria</taxon>
        <taxon>Pseudomonadati</taxon>
        <taxon>Bacteroidota</taxon>
        <taxon>Sphingobacteriia</taxon>
        <taxon>Sphingobacteriales</taxon>
        <taxon>Sphingobacteriaceae</taxon>
        <taxon>Hufsiella</taxon>
    </lineage>
</organism>
<sequence length="945" mass="105986">MNMVKRFFALLVASLCTVGCVTAQSKLNLDLSGKWKFRVDSLDEGISKKWYSQNLEDEVTLPGSMTTNLKGDDITVNTPWTGSIEDSSWFRNKEYAKYRDPKNIKVPFWLQPVKYYKGAAWYQKAVLIPESWSGSQIKLYLERCHWTTGVWLDDQSLGTKNSLSTPNIFTLPSNLRSGKHKLTIRVDNRVSDINVGQNSHSISDHTQTNWNGVVGKILLEAYPQVIIEDVKLYPDIKTGTVTAKILVNNNSASEKTIGVSLKALNVDRPSDKLPVISKSVKIRGKQLVTVIYPMGKTPMLWDEFNPHLYRMAVSAGSGTTKDERLQQFGMREFGVKNTQFTINGKLTFLRGTLECAVFPKTGYPPTDLASWLRELKICKDYGLNHIRFHSWCPPEAAFDAADQLGMYFQIECGSWANQGATVGDGKPLDRYLYAESERIVSTYGNHPSFCLMAYGNEPAGKNHIAYLTSFVKYWQQKDKRRLYTTAAGWPIVKESDYNSTPAPRIQQWGEGLTSIINSKEPNTMYDWSAKLQGLKQPTVSHEIGQWCVYPDFDEIKKYNGVLKAKNFEIFQDLLNEHGMKNRSNDFLFASGKLQSLCYKADIEAALRTNGFGGFQLLGLNDFPGQGTALVGVLDAFWQDKGYISAKEFSQFCGPVVPLLRLPKMIYNSAETIKGHIEVAQFGPSELKNVATEWEITDDRGKMLFSGKLPAKDIVNGNISLGDFSQPLSSITKPSHLTIKVEIENYKNAWDIFVYPPEKAANDNGILIVDKLTVDVTTQLEAGKKVLLTLKKGSLKPEFGGDIAIGFSTIFWNTAWTKGQPPVTMGVLCNPEHAVFENFPTQKYSNWQWFDAMTHSSPILLNKLSDNIDPLVRVIDDWVTARPLGLLFECKVGKGSLMVSGIDLFTDMDKRPVAKQLKYSILNYMASGRFSPDKTISASAISQILN</sequence>
<evidence type="ECO:0000313" key="10">
    <source>
        <dbReference type="EMBL" id="MXV52293.1"/>
    </source>
</evidence>
<dbReference type="GO" id="GO:0004565">
    <property type="term" value="F:beta-galactosidase activity"/>
    <property type="evidence" value="ECO:0007669"/>
    <property type="project" value="UniProtKB-EC"/>
</dbReference>
<dbReference type="SUPFAM" id="SSF51445">
    <property type="entry name" value="(Trans)glycosidases"/>
    <property type="match status" value="1"/>
</dbReference>
<dbReference type="Pfam" id="PF02837">
    <property type="entry name" value="Glyco_hydro_2_N"/>
    <property type="match status" value="1"/>
</dbReference>
<dbReference type="InterPro" id="IPR036156">
    <property type="entry name" value="Beta-gal/glucu_dom_sf"/>
</dbReference>
<accession>A0A7K1YCJ1</accession>
<gene>
    <name evidence="10" type="ORF">GS399_15045</name>
</gene>
<dbReference type="Gene3D" id="2.60.120.260">
    <property type="entry name" value="Galactose-binding domain-like"/>
    <property type="match status" value="1"/>
</dbReference>
<keyword evidence="4" id="KW-0378">Hydrolase</keyword>
<proteinExistence type="inferred from homology"/>
<dbReference type="AlphaFoldDB" id="A0A7K1YCJ1"/>
<evidence type="ECO:0000256" key="4">
    <source>
        <dbReference type="ARBA" id="ARBA00022801"/>
    </source>
</evidence>
<dbReference type="SUPFAM" id="SSF49303">
    <property type="entry name" value="beta-Galactosidase/glucuronidase domain"/>
    <property type="match status" value="1"/>
</dbReference>
<evidence type="ECO:0000256" key="3">
    <source>
        <dbReference type="ARBA" id="ARBA00012756"/>
    </source>
</evidence>
<dbReference type="EC" id="3.2.1.23" evidence="3"/>
<protein>
    <recommendedName>
        <fullName evidence="3">beta-galactosidase</fullName>
        <ecNumber evidence="3">3.2.1.23</ecNumber>
    </recommendedName>
</protein>
<evidence type="ECO:0000256" key="5">
    <source>
        <dbReference type="ARBA" id="ARBA00023295"/>
    </source>
</evidence>
<dbReference type="InterPro" id="IPR008979">
    <property type="entry name" value="Galactose-bd-like_sf"/>
</dbReference>
<dbReference type="PANTHER" id="PTHR46323">
    <property type="entry name" value="BETA-GALACTOSIDASE"/>
    <property type="match status" value="1"/>
</dbReference>
<dbReference type="InterPro" id="IPR006102">
    <property type="entry name" value="Ig-like_GH2"/>
</dbReference>
<keyword evidence="11" id="KW-1185">Reference proteome</keyword>
<dbReference type="Gene3D" id="3.20.20.80">
    <property type="entry name" value="Glycosidases"/>
    <property type="match status" value="1"/>
</dbReference>
<dbReference type="SUPFAM" id="SSF49785">
    <property type="entry name" value="Galactose-binding domain-like"/>
    <property type="match status" value="1"/>
</dbReference>
<dbReference type="InterPro" id="IPR006103">
    <property type="entry name" value="Glyco_hydro_2_cat"/>
</dbReference>
<comment type="catalytic activity">
    <reaction evidence="1">
        <text>Hydrolysis of terminal non-reducing beta-D-galactose residues in beta-D-galactosides.</text>
        <dbReference type="EC" id="3.2.1.23"/>
    </reaction>
</comment>
<evidence type="ECO:0000256" key="6">
    <source>
        <dbReference type="SAM" id="SignalP"/>
    </source>
</evidence>
<feature type="domain" description="Glycosyl hydrolases family 2 sugar binding" evidence="9">
    <location>
        <begin position="31"/>
        <end position="219"/>
    </location>
</feature>
<dbReference type="GO" id="GO:0005990">
    <property type="term" value="P:lactose catabolic process"/>
    <property type="evidence" value="ECO:0007669"/>
    <property type="project" value="TreeGrafter"/>
</dbReference>
<comment type="similarity">
    <text evidence="2">Belongs to the glycosyl hydrolase 2 family.</text>
</comment>
<comment type="caution">
    <text evidence="10">The sequence shown here is derived from an EMBL/GenBank/DDBJ whole genome shotgun (WGS) entry which is preliminary data.</text>
</comment>
<dbReference type="PANTHER" id="PTHR46323:SF2">
    <property type="entry name" value="BETA-GALACTOSIDASE"/>
    <property type="match status" value="1"/>
</dbReference>
<dbReference type="GO" id="GO:0009341">
    <property type="term" value="C:beta-galactosidase complex"/>
    <property type="evidence" value="ECO:0007669"/>
    <property type="project" value="TreeGrafter"/>
</dbReference>
<keyword evidence="6" id="KW-0732">Signal</keyword>
<name>A0A7K1YCJ1_9SPHI</name>
<dbReference type="Pfam" id="PF00703">
    <property type="entry name" value="Glyco_hydro_2"/>
    <property type="match status" value="1"/>
</dbReference>
<dbReference type="InterPro" id="IPR006104">
    <property type="entry name" value="Glyco_hydro_2_N"/>
</dbReference>
<evidence type="ECO:0000259" key="9">
    <source>
        <dbReference type="Pfam" id="PF02837"/>
    </source>
</evidence>
<feature type="domain" description="Glycoside hydrolase family 2 catalytic" evidence="8">
    <location>
        <begin position="335"/>
        <end position="485"/>
    </location>
</feature>
<evidence type="ECO:0000313" key="11">
    <source>
        <dbReference type="Proteomes" id="UP000466586"/>
    </source>
</evidence>
<dbReference type="InterPro" id="IPR017853">
    <property type="entry name" value="GH"/>
</dbReference>
<evidence type="ECO:0000256" key="2">
    <source>
        <dbReference type="ARBA" id="ARBA00007401"/>
    </source>
</evidence>
<feature type="chain" id="PRO_5029507653" description="beta-galactosidase" evidence="6">
    <location>
        <begin position="24"/>
        <end position="945"/>
    </location>
</feature>
<dbReference type="Pfam" id="PF02836">
    <property type="entry name" value="Glyco_hydro_2_C"/>
    <property type="match status" value="1"/>
</dbReference>
<keyword evidence="5" id="KW-0326">Glycosidase</keyword>
<reference evidence="10 11" key="1">
    <citation type="submission" date="2019-11" db="EMBL/GenBank/DDBJ databases">
        <title>Pedobacter sp. HMF7647 Genome sequencing and assembly.</title>
        <authorList>
            <person name="Kang H."/>
            <person name="Kim H."/>
            <person name="Joh K."/>
        </authorList>
    </citation>
    <scope>NUCLEOTIDE SEQUENCE [LARGE SCALE GENOMIC DNA]</scope>
    <source>
        <strain evidence="10 11">HMF7647</strain>
    </source>
</reference>
<dbReference type="EMBL" id="WVHT01000007">
    <property type="protein sequence ID" value="MXV52293.1"/>
    <property type="molecule type" value="Genomic_DNA"/>
</dbReference>
<feature type="signal peptide" evidence="6">
    <location>
        <begin position="1"/>
        <end position="23"/>
    </location>
</feature>
<feature type="domain" description="Glycoside hydrolase family 2 immunoglobulin-like beta-sandwich" evidence="7">
    <location>
        <begin position="227"/>
        <end position="331"/>
    </location>
</feature>
<dbReference type="InterPro" id="IPR050347">
    <property type="entry name" value="Bact_Beta-galactosidase"/>
</dbReference>
<evidence type="ECO:0000259" key="7">
    <source>
        <dbReference type="Pfam" id="PF00703"/>
    </source>
</evidence>
<evidence type="ECO:0000256" key="1">
    <source>
        <dbReference type="ARBA" id="ARBA00001412"/>
    </source>
</evidence>